<dbReference type="PANTHER" id="PTHR47976:SF115">
    <property type="entry name" value="RECEPTOR-LIKE SERINE_THREONINE-PROTEIN KINASE"/>
    <property type="match status" value="1"/>
</dbReference>
<name>A0A9Q0JSX9_9MAGN</name>
<evidence type="ECO:0000259" key="2">
    <source>
        <dbReference type="PROSITE" id="PS50011"/>
    </source>
</evidence>
<dbReference type="PROSITE" id="PS50011">
    <property type="entry name" value="PROTEIN_KINASE_DOM"/>
    <property type="match status" value="1"/>
</dbReference>
<gene>
    <name evidence="3" type="ORF">NE237_028511</name>
</gene>
<dbReference type="GO" id="GO:0005524">
    <property type="term" value="F:ATP binding"/>
    <property type="evidence" value="ECO:0007669"/>
    <property type="project" value="InterPro"/>
</dbReference>
<keyword evidence="4" id="KW-1185">Reference proteome</keyword>
<protein>
    <recommendedName>
        <fullName evidence="2">Protein kinase domain-containing protein</fullName>
    </recommendedName>
</protein>
<evidence type="ECO:0000313" key="3">
    <source>
        <dbReference type="EMBL" id="KAJ4951679.1"/>
    </source>
</evidence>
<dbReference type="GO" id="GO:0004672">
    <property type="term" value="F:protein kinase activity"/>
    <property type="evidence" value="ECO:0007669"/>
    <property type="project" value="InterPro"/>
</dbReference>
<comment type="caution">
    <text evidence="3">The sequence shown here is derived from an EMBL/GenBank/DDBJ whole genome shotgun (WGS) entry which is preliminary data.</text>
</comment>
<dbReference type="InterPro" id="IPR051343">
    <property type="entry name" value="G-type_lectin_kinases/EP1-like"/>
</dbReference>
<dbReference type="Pfam" id="PF00069">
    <property type="entry name" value="Pkinase"/>
    <property type="match status" value="1"/>
</dbReference>
<sequence length="220" mass="25152">MCNQLYNQKKGIERYRTINPTLSSCLLPSGGWVTLEVTPINQCIPHTFTMTAGQRSYTLMSSQKTYFWMRNSEQLSQISVCRTLMGKDQSRIITTVRGTRGYLAPEWLLQHGVSEKSDIFSYGMLVLEIIGGRRNVNLMKDDEERYWSYFPRIVCKKEKEGKLMEVVDERLLENGGIDEKEVKHLVDVALWCIQEDPKLRPAMARVVEMLDGACGCGPTS</sequence>
<dbReference type="AlphaFoldDB" id="A0A9Q0JSX9"/>
<evidence type="ECO:0000256" key="1">
    <source>
        <dbReference type="ARBA" id="ARBA00022729"/>
    </source>
</evidence>
<dbReference type="PANTHER" id="PTHR47976">
    <property type="entry name" value="G-TYPE LECTIN S-RECEPTOR-LIKE SERINE/THREONINE-PROTEIN KINASE SD2-5"/>
    <property type="match status" value="1"/>
</dbReference>
<dbReference type="InterPro" id="IPR011009">
    <property type="entry name" value="Kinase-like_dom_sf"/>
</dbReference>
<dbReference type="Gene3D" id="1.10.510.10">
    <property type="entry name" value="Transferase(Phosphotransferase) domain 1"/>
    <property type="match status" value="1"/>
</dbReference>
<feature type="domain" description="Protein kinase" evidence="2">
    <location>
        <begin position="1"/>
        <end position="220"/>
    </location>
</feature>
<proteinExistence type="predicted"/>
<reference evidence="3" key="1">
    <citation type="journal article" date="2023" name="Plant J.">
        <title>The genome of the king protea, Protea cynaroides.</title>
        <authorList>
            <person name="Chang J."/>
            <person name="Duong T.A."/>
            <person name="Schoeman C."/>
            <person name="Ma X."/>
            <person name="Roodt D."/>
            <person name="Barker N."/>
            <person name="Li Z."/>
            <person name="Van de Peer Y."/>
            <person name="Mizrachi E."/>
        </authorList>
    </citation>
    <scope>NUCLEOTIDE SEQUENCE</scope>
    <source>
        <tissue evidence="3">Young leaves</tissue>
    </source>
</reference>
<dbReference type="EMBL" id="JAMYWD010000012">
    <property type="protein sequence ID" value="KAJ4951679.1"/>
    <property type="molecule type" value="Genomic_DNA"/>
</dbReference>
<dbReference type="OrthoDB" id="5857966at2759"/>
<dbReference type="Proteomes" id="UP001141806">
    <property type="component" value="Unassembled WGS sequence"/>
</dbReference>
<evidence type="ECO:0000313" key="4">
    <source>
        <dbReference type="Proteomes" id="UP001141806"/>
    </source>
</evidence>
<dbReference type="SUPFAM" id="SSF56112">
    <property type="entry name" value="Protein kinase-like (PK-like)"/>
    <property type="match status" value="1"/>
</dbReference>
<dbReference type="InterPro" id="IPR000719">
    <property type="entry name" value="Prot_kinase_dom"/>
</dbReference>
<keyword evidence="1" id="KW-0732">Signal</keyword>
<accession>A0A9Q0JSX9</accession>
<organism evidence="3 4">
    <name type="scientific">Protea cynaroides</name>
    <dbReference type="NCBI Taxonomy" id="273540"/>
    <lineage>
        <taxon>Eukaryota</taxon>
        <taxon>Viridiplantae</taxon>
        <taxon>Streptophyta</taxon>
        <taxon>Embryophyta</taxon>
        <taxon>Tracheophyta</taxon>
        <taxon>Spermatophyta</taxon>
        <taxon>Magnoliopsida</taxon>
        <taxon>Proteales</taxon>
        <taxon>Proteaceae</taxon>
        <taxon>Protea</taxon>
    </lineage>
</organism>